<comment type="caution">
    <text evidence="2">The sequence shown here is derived from an EMBL/GenBank/DDBJ whole genome shotgun (WGS) entry which is preliminary data.</text>
</comment>
<name>A0AAX6BMZ8_PRIMG</name>
<dbReference type="EMBL" id="BSYK01000001">
    <property type="protein sequence ID" value="GMG75125.1"/>
    <property type="molecule type" value="Genomic_DNA"/>
</dbReference>
<evidence type="ECO:0000313" key="3">
    <source>
        <dbReference type="Proteomes" id="UP001165240"/>
    </source>
</evidence>
<organism evidence="2 3">
    <name type="scientific">Priestia megaterium</name>
    <name type="common">Bacillus megaterium</name>
    <dbReference type="NCBI Taxonomy" id="1404"/>
    <lineage>
        <taxon>Bacteria</taxon>
        <taxon>Bacillati</taxon>
        <taxon>Bacillota</taxon>
        <taxon>Bacilli</taxon>
        <taxon>Bacillales</taxon>
        <taxon>Bacillaceae</taxon>
        <taxon>Priestia</taxon>
    </lineage>
</organism>
<protein>
    <submittedName>
        <fullName evidence="2">Uncharacterized protein</fullName>
    </submittedName>
</protein>
<dbReference type="GeneID" id="48014143"/>
<proteinExistence type="predicted"/>
<gene>
    <name evidence="2" type="ORF">ShirakiTB12_35930</name>
</gene>
<accession>A0AAX6BMZ8</accession>
<keyword evidence="1" id="KW-0812">Transmembrane</keyword>
<feature type="transmembrane region" description="Helical" evidence="1">
    <location>
        <begin position="37"/>
        <end position="55"/>
    </location>
</feature>
<reference evidence="2" key="1">
    <citation type="journal article" date="2024" name="Appl Microbiol">
        <title>Effect of kuratsuki Bacillus and Priestia on Taste of Sake.</title>
        <authorList>
            <person name="Kobayashi K."/>
            <person name="Nishida H."/>
        </authorList>
    </citation>
    <scope>NUCLEOTIDE SEQUENCE</scope>
    <source>
        <strain evidence="2">B-12</strain>
    </source>
</reference>
<evidence type="ECO:0000313" key="2">
    <source>
        <dbReference type="EMBL" id="GMG75125.1"/>
    </source>
</evidence>
<sequence>MFSKKRTYQILIAIVSIGLVVYNYTLKSSVSEATDSYVIFPISIVLLLLFAFMYVKIDKKND</sequence>
<dbReference type="RefSeq" id="WP_098112498.1">
    <property type="nucleotide sequence ID" value="NZ_BSYK01000001.1"/>
</dbReference>
<keyword evidence="1" id="KW-1133">Transmembrane helix</keyword>
<dbReference type="AlphaFoldDB" id="A0AAX6BMZ8"/>
<keyword evidence="1" id="KW-0472">Membrane</keyword>
<feature type="transmembrane region" description="Helical" evidence="1">
    <location>
        <begin position="7"/>
        <end position="25"/>
    </location>
</feature>
<dbReference type="Proteomes" id="UP001165240">
    <property type="component" value="Unassembled WGS sequence"/>
</dbReference>
<evidence type="ECO:0000256" key="1">
    <source>
        <dbReference type="SAM" id="Phobius"/>
    </source>
</evidence>